<evidence type="ECO:0000256" key="1">
    <source>
        <dbReference type="SAM" id="Phobius"/>
    </source>
</evidence>
<reference evidence="4" key="1">
    <citation type="submission" date="2017-06" db="EMBL/GenBank/DDBJ databases">
        <title>Genome analysis of Fimbriiglobus ruber SP5, the first member of the order Planctomycetales with confirmed chitinolytic capability.</title>
        <authorList>
            <person name="Ravin N.V."/>
            <person name="Rakitin A.L."/>
            <person name="Ivanova A.A."/>
            <person name="Beletsky A.V."/>
            <person name="Kulichevskaya I.S."/>
            <person name="Mardanov A.V."/>
            <person name="Dedysh S.N."/>
        </authorList>
    </citation>
    <scope>NUCLEOTIDE SEQUENCE [LARGE SCALE GENOMIC DNA]</scope>
    <source>
        <strain evidence="4">SP5</strain>
    </source>
</reference>
<accession>A0A225DRN6</accession>
<keyword evidence="1" id="KW-0812">Transmembrane</keyword>
<dbReference type="PANTHER" id="PTHR30093:SF2">
    <property type="entry name" value="TYPE II SECRETION SYSTEM PROTEIN H"/>
    <property type="match status" value="1"/>
</dbReference>
<dbReference type="InterPro" id="IPR012902">
    <property type="entry name" value="N_methyl_site"/>
</dbReference>
<sequence>MRLSTLRRGARKGFSLIELLVVIAIIALLIALLLPAIQKAREAAARTTCANNMRQIGIGLHTYHDNNRCFPASGEALAASGQGTAFYTQSMFTHLLPYVEHNDIYQLFDDLTLPYNATPGNIAAAQSVIQEFLCPTNPLRPRTGTDSLGFGYCDYMPIAYTNLSSTPSVSLTASTGGVPLGSTTGIGRWPGALNANYANSVNAVATTAFPGGQVTINDPNAPASLVGAGGNGMFIVNTQKVAAALPNITTANNGAQGPVQSDIIDGLAHTIAMVEDVGRVEGLGTPHYLDGVGAQLPASNSGHRAAWRWAEPDTANGVSGPNSASPSVTYGQKNFKVINNFNVPIGGPAQCPWTVTNCGPNDEAFSFHANGCNVLFCDGHVTFMRDDVDSATFLRLLTPIEGVAPPTVDF</sequence>
<evidence type="ECO:0000313" key="3">
    <source>
        <dbReference type="EMBL" id="OWK43971.1"/>
    </source>
</evidence>
<dbReference type="NCBIfam" id="TIGR04294">
    <property type="entry name" value="pre_pil_HX9DG"/>
    <property type="match status" value="1"/>
</dbReference>
<dbReference type="AlphaFoldDB" id="A0A225DRN6"/>
<dbReference type="OrthoDB" id="273096at2"/>
<proteinExistence type="predicted"/>
<organism evidence="3 4">
    <name type="scientific">Fimbriiglobus ruber</name>
    <dbReference type="NCBI Taxonomy" id="1908690"/>
    <lineage>
        <taxon>Bacteria</taxon>
        <taxon>Pseudomonadati</taxon>
        <taxon>Planctomycetota</taxon>
        <taxon>Planctomycetia</taxon>
        <taxon>Gemmatales</taxon>
        <taxon>Gemmataceae</taxon>
        <taxon>Fimbriiglobus</taxon>
    </lineage>
</organism>
<keyword evidence="1" id="KW-0472">Membrane</keyword>
<keyword evidence="4" id="KW-1185">Reference proteome</keyword>
<protein>
    <recommendedName>
        <fullName evidence="2">DUF1559 domain-containing protein</fullName>
    </recommendedName>
</protein>
<dbReference type="SUPFAM" id="SSF54523">
    <property type="entry name" value="Pili subunits"/>
    <property type="match status" value="1"/>
</dbReference>
<dbReference type="InterPro" id="IPR027558">
    <property type="entry name" value="Pre_pil_HX9DG_C"/>
</dbReference>
<dbReference type="Pfam" id="PF07596">
    <property type="entry name" value="SBP_bac_10"/>
    <property type="match status" value="1"/>
</dbReference>
<evidence type="ECO:0000313" key="4">
    <source>
        <dbReference type="Proteomes" id="UP000214646"/>
    </source>
</evidence>
<name>A0A225DRN6_9BACT</name>
<dbReference type="InterPro" id="IPR011453">
    <property type="entry name" value="DUF1559"/>
</dbReference>
<dbReference type="NCBIfam" id="TIGR02532">
    <property type="entry name" value="IV_pilin_GFxxxE"/>
    <property type="match status" value="1"/>
</dbReference>
<comment type="caution">
    <text evidence="3">The sequence shown here is derived from an EMBL/GenBank/DDBJ whole genome shotgun (WGS) entry which is preliminary data.</text>
</comment>
<feature type="transmembrane region" description="Helical" evidence="1">
    <location>
        <begin position="16"/>
        <end position="37"/>
    </location>
</feature>
<gene>
    <name evidence="3" type="ORF">FRUB_03570</name>
</gene>
<dbReference type="PANTHER" id="PTHR30093">
    <property type="entry name" value="GENERAL SECRETION PATHWAY PROTEIN G"/>
    <property type="match status" value="1"/>
</dbReference>
<dbReference type="Pfam" id="PF07963">
    <property type="entry name" value="N_methyl"/>
    <property type="match status" value="1"/>
</dbReference>
<dbReference type="Proteomes" id="UP000214646">
    <property type="component" value="Unassembled WGS sequence"/>
</dbReference>
<dbReference type="RefSeq" id="WP_088254748.1">
    <property type="nucleotide sequence ID" value="NZ_NIDE01000004.1"/>
</dbReference>
<keyword evidence="1" id="KW-1133">Transmembrane helix</keyword>
<dbReference type="InterPro" id="IPR045584">
    <property type="entry name" value="Pilin-like"/>
</dbReference>
<feature type="domain" description="DUF1559" evidence="2">
    <location>
        <begin position="38"/>
        <end position="390"/>
    </location>
</feature>
<dbReference type="PROSITE" id="PS00409">
    <property type="entry name" value="PROKAR_NTER_METHYL"/>
    <property type="match status" value="1"/>
</dbReference>
<evidence type="ECO:0000259" key="2">
    <source>
        <dbReference type="Pfam" id="PF07596"/>
    </source>
</evidence>
<dbReference type="EMBL" id="NIDE01000004">
    <property type="protein sequence ID" value="OWK43971.1"/>
    <property type="molecule type" value="Genomic_DNA"/>
</dbReference>
<dbReference type="Gene3D" id="3.30.700.10">
    <property type="entry name" value="Glycoprotein, Type 4 Pilin"/>
    <property type="match status" value="1"/>
</dbReference>